<dbReference type="SUPFAM" id="SSF49899">
    <property type="entry name" value="Concanavalin A-like lectins/glucanases"/>
    <property type="match status" value="1"/>
</dbReference>
<keyword evidence="2 4" id="KW-0378">Hydrolase</keyword>
<evidence type="ECO:0000259" key="6">
    <source>
        <dbReference type="Pfam" id="PF00251"/>
    </source>
</evidence>
<evidence type="ECO:0000256" key="4">
    <source>
        <dbReference type="RuleBase" id="RU362110"/>
    </source>
</evidence>
<dbReference type="Gene3D" id="2.115.10.20">
    <property type="entry name" value="Glycosyl hydrolase domain, family 43"/>
    <property type="match status" value="1"/>
</dbReference>
<dbReference type="CDD" id="cd18621">
    <property type="entry name" value="GH32_XdINV-like"/>
    <property type="match status" value="1"/>
</dbReference>
<evidence type="ECO:0000313" key="9">
    <source>
        <dbReference type="Proteomes" id="UP000326924"/>
    </source>
</evidence>
<dbReference type="GO" id="GO:0004575">
    <property type="term" value="F:sucrose alpha-glucosidase activity"/>
    <property type="evidence" value="ECO:0007669"/>
    <property type="project" value="TreeGrafter"/>
</dbReference>
<dbReference type="InterPro" id="IPR013320">
    <property type="entry name" value="ConA-like_dom_sf"/>
</dbReference>
<keyword evidence="5" id="KW-0732">Signal</keyword>
<dbReference type="EMBL" id="VXIS01000175">
    <property type="protein sequence ID" value="KAA8898955.1"/>
    <property type="molecule type" value="Genomic_DNA"/>
</dbReference>
<evidence type="ECO:0000256" key="5">
    <source>
        <dbReference type="SAM" id="SignalP"/>
    </source>
</evidence>
<dbReference type="PANTHER" id="PTHR42800">
    <property type="entry name" value="EXOINULINASE INUD (AFU_ORTHOLOGUE AFUA_5G00480)"/>
    <property type="match status" value="1"/>
</dbReference>
<dbReference type="InterPro" id="IPR013189">
    <property type="entry name" value="Glyco_hydro_32_C"/>
</dbReference>
<evidence type="ECO:0000256" key="3">
    <source>
        <dbReference type="ARBA" id="ARBA00023295"/>
    </source>
</evidence>
<feature type="domain" description="Glycosyl hydrolase family 32 C-terminal" evidence="7">
    <location>
        <begin position="431"/>
        <end position="586"/>
    </location>
</feature>
<dbReference type="Gene3D" id="2.60.120.560">
    <property type="entry name" value="Exo-inulinase, domain 1"/>
    <property type="match status" value="1"/>
</dbReference>
<keyword evidence="3 4" id="KW-0326">Glycosidase</keyword>
<dbReference type="Pfam" id="PF00251">
    <property type="entry name" value="Glyco_hydro_32N"/>
    <property type="match status" value="1"/>
</dbReference>
<dbReference type="GO" id="GO:0005987">
    <property type="term" value="P:sucrose catabolic process"/>
    <property type="evidence" value="ECO:0007669"/>
    <property type="project" value="TreeGrafter"/>
</dbReference>
<dbReference type="InterPro" id="IPR023296">
    <property type="entry name" value="Glyco_hydro_beta-prop_sf"/>
</dbReference>
<dbReference type="FunCoup" id="A0A5J5EQY3">
    <property type="interactions" value="438"/>
</dbReference>
<dbReference type="GO" id="GO:0005737">
    <property type="term" value="C:cytoplasm"/>
    <property type="evidence" value="ECO:0007669"/>
    <property type="project" value="TreeGrafter"/>
</dbReference>
<dbReference type="InParanoid" id="A0A5J5EQY3"/>
<feature type="chain" id="PRO_5023911387" evidence="5">
    <location>
        <begin position="19"/>
        <end position="621"/>
    </location>
</feature>
<keyword evidence="9" id="KW-1185">Reference proteome</keyword>
<dbReference type="InterPro" id="IPR013148">
    <property type="entry name" value="Glyco_hydro_32_N"/>
</dbReference>
<sequence>MRALSFAALIGLTSFVRGQDIDPAADLDSFGNNTLFNTWRPQYHFLAPAGWMNDPCGAGYDPHRDEYHLMYQFNPNHVQWGNMSWGHAVSKDLITWTDVGGWRNSEAVALAPSESYDRLGIFSGTMQPTNLTGGQDGTLMLFYTSVDALPTNWKLPYIPGTESQSLALSSDGGRTWQKYEGNPVIEGSPEGWNITGHRDPFFELWPEMDQLLGQEEEHWYMVLGSGIKGVGPRMPLYSAKRNDPTKWTFLGALWEPSMNETFGDVKVTGSYGFNFEVPNFFSLKDSRGKAHYYVSMGAEGGSIPSHSRWSLWSEGQVTRRQNGSAEFSVMSSGVSDWGNLYAITAFQDTKHNRRVQWGWSEEDMNSYGVKAQGFQGAFGLPRELFVKETYNIIPEPGNPIAAKSGEVATQNANGTFTASTLGVRPLQDVVKGLRQGSKKTSFRPGKRSSTEYLNESSAHFSLSATLSSASGPAGFIIRASEDGTEQTAIVYDPTAHTISVDRSRSSLITQFANFMASGHYFAPLLHGGKREAVRLDVFVDGSLVEVFANDRFALTTRVYPSKQDATKMALYVEDGAEAKFEDVTVYANFKNVFPGRPKNSSSPLVWDSPEVSGNGTYWAGW</sequence>
<evidence type="ECO:0000313" key="8">
    <source>
        <dbReference type="EMBL" id="KAA8898955.1"/>
    </source>
</evidence>
<evidence type="ECO:0000259" key="7">
    <source>
        <dbReference type="Pfam" id="PF08244"/>
    </source>
</evidence>
<protein>
    <submittedName>
        <fullName evidence="8">Sucrose-6-phosphate hydrolase</fullName>
    </submittedName>
</protein>
<evidence type="ECO:0000256" key="2">
    <source>
        <dbReference type="ARBA" id="ARBA00022801"/>
    </source>
</evidence>
<dbReference type="Proteomes" id="UP000326924">
    <property type="component" value="Unassembled WGS sequence"/>
</dbReference>
<dbReference type="InterPro" id="IPR001362">
    <property type="entry name" value="Glyco_hydro_32"/>
</dbReference>
<evidence type="ECO:0000256" key="1">
    <source>
        <dbReference type="ARBA" id="ARBA00009902"/>
    </source>
</evidence>
<dbReference type="AlphaFoldDB" id="A0A5J5EQY3"/>
<dbReference type="SUPFAM" id="SSF75005">
    <property type="entry name" value="Arabinanase/levansucrase/invertase"/>
    <property type="match status" value="1"/>
</dbReference>
<comment type="similarity">
    <text evidence="1 4">Belongs to the glycosyl hydrolase 32 family.</text>
</comment>
<dbReference type="PANTHER" id="PTHR42800:SF3">
    <property type="entry name" value="GLYCOSYL HYDROLASE FAMILY 32 N-TERMINAL DOMAIN-CONTAINING PROTEIN"/>
    <property type="match status" value="1"/>
</dbReference>
<proteinExistence type="inferred from homology"/>
<dbReference type="SMART" id="SM00640">
    <property type="entry name" value="Glyco_32"/>
    <property type="match status" value="1"/>
</dbReference>
<feature type="domain" description="Glycosyl hydrolase family 32 N-terminal" evidence="6">
    <location>
        <begin position="44"/>
        <end position="393"/>
    </location>
</feature>
<organism evidence="8 9">
    <name type="scientific">Sphaerosporella brunnea</name>
    <dbReference type="NCBI Taxonomy" id="1250544"/>
    <lineage>
        <taxon>Eukaryota</taxon>
        <taxon>Fungi</taxon>
        <taxon>Dikarya</taxon>
        <taxon>Ascomycota</taxon>
        <taxon>Pezizomycotina</taxon>
        <taxon>Pezizomycetes</taxon>
        <taxon>Pezizales</taxon>
        <taxon>Pyronemataceae</taxon>
        <taxon>Sphaerosporella</taxon>
    </lineage>
</organism>
<accession>A0A5J5EQY3</accession>
<name>A0A5J5EQY3_9PEZI</name>
<reference evidence="8 9" key="1">
    <citation type="submission" date="2019-09" db="EMBL/GenBank/DDBJ databases">
        <title>Draft genome of the ectomycorrhizal ascomycete Sphaerosporella brunnea.</title>
        <authorList>
            <consortium name="DOE Joint Genome Institute"/>
            <person name="Benucci G.M."/>
            <person name="Marozzi G."/>
            <person name="Antonielli L."/>
            <person name="Sanchez S."/>
            <person name="Marco P."/>
            <person name="Wang X."/>
            <person name="Falini L.B."/>
            <person name="Barry K."/>
            <person name="Haridas S."/>
            <person name="Lipzen A."/>
            <person name="Labutti K."/>
            <person name="Grigoriev I.V."/>
            <person name="Murat C."/>
            <person name="Martin F."/>
            <person name="Albertini E."/>
            <person name="Donnini D."/>
            <person name="Bonito G."/>
        </authorList>
    </citation>
    <scope>NUCLEOTIDE SEQUENCE [LARGE SCALE GENOMIC DNA]</scope>
    <source>
        <strain evidence="8 9">Sb_GMNB300</strain>
    </source>
</reference>
<gene>
    <name evidence="8" type="ORF">FN846DRAFT_961377</name>
</gene>
<dbReference type="OrthoDB" id="202537at2759"/>
<feature type="signal peptide" evidence="5">
    <location>
        <begin position="1"/>
        <end position="18"/>
    </location>
</feature>
<comment type="caution">
    <text evidence="8">The sequence shown here is derived from an EMBL/GenBank/DDBJ whole genome shotgun (WGS) entry which is preliminary data.</text>
</comment>
<dbReference type="Pfam" id="PF08244">
    <property type="entry name" value="Glyco_hydro_32C"/>
    <property type="match status" value="1"/>
</dbReference>